<name>A0A7X9NQ92_9BIFI</name>
<evidence type="ECO:0000313" key="2">
    <source>
        <dbReference type="EMBL" id="NME61824.1"/>
    </source>
</evidence>
<protein>
    <submittedName>
        <fullName evidence="2">Uncharacterized protein</fullName>
    </submittedName>
</protein>
<accession>A0A7X9NQ92</accession>
<gene>
    <name evidence="2" type="ORF">HF844_03270</name>
</gene>
<proteinExistence type="predicted"/>
<comment type="caution">
    <text evidence="2">The sequence shown here is derived from an EMBL/GenBank/DDBJ whole genome shotgun (WGS) entry which is preliminary data.</text>
</comment>
<keyword evidence="1" id="KW-0812">Transmembrane</keyword>
<organism evidence="2 3">
    <name type="scientific">Bifidobacterium thermophilum</name>
    <dbReference type="NCBI Taxonomy" id="33905"/>
    <lineage>
        <taxon>Bacteria</taxon>
        <taxon>Bacillati</taxon>
        <taxon>Actinomycetota</taxon>
        <taxon>Actinomycetes</taxon>
        <taxon>Bifidobacteriales</taxon>
        <taxon>Bifidobacteriaceae</taxon>
        <taxon>Bifidobacterium</taxon>
    </lineage>
</organism>
<keyword evidence="1" id="KW-0472">Membrane</keyword>
<dbReference type="Proteomes" id="UP000588369">
    <property type="component" value="Unassembled WGS sequence"/>
</dbReference>
<keyword evidence="1" id="KW-1133">Transmembrane helix</keyword>
<evidence type="ECO:0000313" key="3">
    <source>
        <dbReference type="Proteomes" id="UP000588369"/>
    </source>
</evidence>
<dbReference type="AlphaFoldDB" id="A0A7X9NQ92"/>
<sequence>MSRKERIEIVLLIAVAFAVLTAGWLAGGITLPFGRLGWPVAAFAMFMPTATLAVLD</sequence>
<feature type="transmembrane region" description="Helical" evidence="1">
    <location>
        <begin position="36"/>
        <end position="55"/>
    </location>
</feature>
<feature type="transmembrane region" description="Helical" evidence="1">
    <location>
        <begin position="9"/>
        <end position="30"/>
    </location>
</feature>
<dbReference type="EMBL" id="JABAGI010000003">
    <property type="protein sequence ID" value="NME61824.1"/>
    <property type="molecule type" value="Genomic_DNA"/>
</dbReference>
<evidence type="ECO:0000256" key="1">
    <source>
        <dbReference type="SAM" id="Phobius"/>
    </source>
</evidence>
<dbReference type="RefSeq" id="WP_168983925.1">
    <property type="nucleotide sequence ID" value="NZ_JABAGI010000003.1"/>
</dbReference>
<reference evidence="2 3" key="1">
    <citation type="submission" date="2020-04" db="EMBL/GenBank/DDBJ databases">
        <authorList>
            <person name="Hitch T.C.A."/>
            <person name="Wylensek D."/>
            <person name="Clavel T."/>
        </authorList>
    </citation>
    <scope>NUCLEOTIDE SEQUENCE [LARGE SCALE GENOMIC DNA]</scope>
    <source>
        <strain evidence="2 3">BSM-130-P53-3C</strain>
    </source>
</reference>